<dbReference type="AlphaFoldDB" id="A0A559K0A5"/>
<reference evidence="1 2" key="1">
    <citation type="submission" date="2019-07" db="EMBL/GenBank/DDBJ databases">
        <authorList>
            <person name="Kim J."/>
        </authorList>
    </citation>
    <scope>NUCLEOTIDE SEQUENCE [LARGE SCALE GENOMIC DNA]</scope>
    <source>
        <strain evidence="1 2">JC52</strain>
    </source>
</reference>
<sequence length="112" mass="12933">MEFILLELIPLVNSENENRDILSRLFSGQFGMADAEFHAAFYDLIALRIPYGKTIPFVRYDRVVFPTVWQLETESVLGILIEGLAYMIRLCTDWDHRLAASIPWNILVGCRL</sequence>
<keyword evidence="2" id="KW-1185">Reference proteome</keyword>
<evidence type="ECO:0000313" key="2">
    <source>
        <dbReference type="Proteomes" id="UP000317036"/>
    </source>
</evidence>
<dbReference type="EMBL" id="VNJI01000055">
    <property type="protein sequence ID" value="TVY05585.1"/>
    <property type="molecule type" value="Genomic_DNA"/>
</dbReference>
<evidence type="ECO:0000313" key="1">
    <source>
        <dbReference type="EMBL" id="TVY05585.1"/>
    </source>
</evidence>
<dbReference type="OrthoDB" id="9993735at2"/>
<organism evidence="1 2">
    <name type="scientific">Paenibacillus cremeus</name>
    <dbReference type="NCBI Taxonomy" id="2163881"/>
    <lineage>
        <taxon>Bacteria</taxon>
        <taxon>Bacillati</taxon>
        <taxon>Bacillota</taxon>
        <taxon>Bacilli</taxon>
        <taxon>Bacillales</taxon>
        <taxon>Paenibacillaceae</taxon>
        <taxon>Paenibacillus</taxon>
    </lineage>
</organism>
<comment type="caution">
    <text evidence="1">The sequence shown here is derived from an EMBL/GenBank/DDBJ whole genome shotgun (WGS) entry which is preliminary data.</text>
</comment>
<proteinExistence type="predicted"/>
<dbReference type="Proteomes" id="UP000317036">
    <property type="component" value="Unassembled WGS sequence"/>
</dbReference>
<gene>
    <name evidence="1" type="ORF">FPZ49_29300</name>
</gene>
<name>A0A559K0A5_9BACL</name>
<accession>A0A559K0A5</accession>
<protein>
    <submittedName>
        <fullName evidence="1">Uncharacterized protein</fullName>
    </submittedName>
</protein>